<evidence type="ECO:0000256" key="2">
    <source>
        <dbReference type="SAM" id="SignalP"/>
    </source>
</evidence>
<dbReference type="OrthoDB" id="8679546at2"/>
<dbReference type="InterPro" id="IPR005064">
    <property type="entry name" value="BUG"/>
</dbReference>
<feature type="signal peptide" evidence="2">
    <location>
        <begin position="1"/>
        <end position="30"/>
    </location>
</feature>
<sequence length="328" mass="35056">MYNPFQYIVKTKSILMIGLICGLFSQMASAQTEWPKAKNVTIYVAFAPGAFTDVIARIVGQELAKTTGGNFVVENRPGAGGNIATQFVKRAPADGYSILVHSVAYAVNPSLYTNAGYDALKDFAPLALGPRTPNIITVNPKVPVKDLKELIDLAKKEPMSYASSGIGTTTHLSMERLKTAAHVDITHVPYQPAQAVGAAVAGHTQISSTSMPPAVQQIKAGNVRAIAVTSSKRSVLLPDVPTVGEFGYKDFDDYTWVGFFVPVGTPPALVDQMNAAINRAMETPEAKEKFVLQGMESTKNTSAQFGTFLQSEVKKWAGVVVSSGAKVE</sequence>
<dbReference type="EMBL" id="FWXJ01000002">
    <property type="protein sequence ID" value="SMC31565.1"/>
    <property type="molecule type" value="Genomic_DNA"/>
</dbReference>
<dbReference type="Proteomes" id="UP000192708">
    <property type="component" value="Unassembled WGS sequence"/>
</dbReference>
<dbReference type="RefSeq" id="WP_084282213.1">
    <property type="nucleotide sequence ID" value="NZ_FWXJ01000002.1"/>
</dbReference>
<dbReference type="CDD" id="cd13578">
    <property type="entry name" value="PBP2_Bug27"/>
    <property type="match status" value="1"/>
</dbReference>
<proteinExistence type="inferred from homology"/>
<protein>
    <submittedName>
        <fullName evidence="3">Tripartite-type tricarboxylate transporter, receptor component TctC</fullName>
    </submittedName>
</protein>
<keyword evidence="3" id="KW-0675">Receptor</keyword>
<feature type="chain" id="PRO_5012099655" evidence="2">
    <location>
        <begin position="31"/>
        <end position="328"/>
    </location>
</feature>
<dbReference type="AlphaFoldDB" id="A0A1W1Y5Z7"/>
<dbReference type="Pfam" id="PF03401">
    <property type="entry name" value="TctC"/>
    <property type="match status" value="1"/>
</dbReference>
<accession>A0A1W1Y5Z7</accession>
<dbReference type="Gene3D" id="3.40.190.10">
    <property type="entry name" value="Periplasmic binding protein-like II"/>
    <property type="match status" value="1"/>
</dbReference>
<keyword evidence="4" id="KW-1185">Reference proteome</keyword>
<dbReference type="PANTHER" id="PTHR42928:SF5">
    <property type="entry name" value="BLR1237 PROTEIN"/>
    <property type="match status" value="1"/>
</dbReference>
<reference evidence="3 4" key="1">
    <citation type="submission" date="2017-04" db="EMBL/GenBank/DDBJ databases">
        <authorList>
            <person name="Afonso C.L."/>
            <person name="Miller P.J."/>
            <person name="Scott M.A."/>
            <person name="Spackman E."/>
            <person name="Goraichik I."/>
            <person name="Dimitrov K.M."/>
            <person name="Suarez D.L."/>
            <person name="Swayne D.E."/>
        </authorList>
    </citation>
    <scope>NUCLEOTIDE SEQUENCE [LARGE SCALE GENOMIC DNA]</scope>
    <source>
        <strain evidence="3 4">VK13</strain>
    </source>
</reference>
<dbReference type="SUPFAM" id="SSF53850">
    <property type="entry name" value="Periplasmic binding protein-like II"/>
    <property type="match status" value="1"/>
</dbReference>
<dbReference type="PIRSF" id="PIRSF017082">
    <property type="entry name" value="YflP"/>
    <property type="match status" value="1"/>
</dbReference>
<organism evidence="3 4">
    <name type="scientific">Polynucleobacter kasalickyi</name>
    <dbReference type="NCBI Taxonomy" id="1938817"/>
    <lineage>
        <taxon>Bacteria</taxon>
        <taxon>Pseudomonadati</taxon>
        <taxon>Pseudomonadota</taxon>
        <taxon>Betaproteobacteria</taxon>
        <taxon>Burkholderiales</taxon>
        <taxon>Burkholderiaceae</taxon>
        <taxon>Polynucleobacter</taxon>
    </lineage>
</organism>
<evidence type="ECO:0000313" key="4">
    <source>
        <dbReference type="Proteomes" id="UP000192708"/>
    </source>
</evidence>
<evidence type="ECO:0000313" key="3">
    <source>
        <dbReference type="EMBL" id="SMC31565.1"/>
    </source>
</evidence>
<gene>
    <name evidence="3" type="ORF">SAMN06296008_1027</name>
</gene>
<dbReference type="PANTHER" id="PTHR42928">
    <property type="entry name" value="TRICARBOXYLATE-BINDING PROTEIN"/>
    <property type="match status" value="1"/>
</dbReference>
<evidence type="ECO:0000256" key="1">
    <source>
        <dbReference type="ARBA" id="ARBA00006987"/>
    </source>
</evidence>
<name>A0A1W1Y5Z7_9BURK</name>
<dbReference type="InterPro" id="IPR042100">
    <property type="entry name" value="Bug_dom1"/>
</dbReference>
<dbReference type="Gene3D" id="3.40.190.150">
    <property type="entry name" value="Bordetella uptake gene, domain 1"/>
    <property type="match status" value="1"/>
</dbReference>
<comment type="similarity">
    <text evidence="1">Belongs to the UPF0065 (bug) family.</text>
</comment>
<keyword evidence="2" id="KW-0732">Signal</keyword>
<dbReference type="STRING" id="1938817.SAMN06296008_1027"/>